<keyword evidence="2" id="KW-1185">Reference proteome</keyword>
<comment type="caution">
    <text evidence="1">The sequence shown here is derived from an EMBL/GenBank/DDBJ whole genome shotgun (WGS) entry which is preliminary data.</text>
</comment>
<gene>
    <name evidence="1" type="ORF">GC101_27320</name>
</gene>
<evidence type="ECO:0000313" key="2">
    <source>
        <dbReference type="Proteomes" id="UP000596857"/>
    </source>
</evidence>
<protein>
    <recommendedName>
        <fullName evidence="3">Lipoprotein</fullName>
    </recommendedName>
</protein>
<dbReference type="PROSITE" id="PS51257">
    <property type="entry name" value="PROKAR_LIPOPROTEIN"/>
    <property type="match status" value="1"/>
</dbReference>
<proteinExistence type="predicted"/>
<evidence type="ECO:0008006" key="3">
    <source>
        <dbReference type="Google" id="ProtNLM"/>
    </source>
</evidence>
<name>A0ABX1YNR6_9BACL</name>
<evidence type="ECO:0000313" key="1">
    <source>
        <dbReference type="EMBL" id="NOU82582.1"/>
    </source>
</evidence>
<sequence>MKNKMLLLLILLSVLFVSCDIKIVNEPQTEELYNPPSIQLEIAVVGDVPFDNIRNLSYIPKSLKDIIEDHNINYDGLIIAKDYLAEAAKQEYKDFFSNITYPVFFMGTENLLVNVFHDDRLTLESARINGFGAHVSGFVLLEGKFQQWGLYLPNNPTEQDMNRDMILRISNILEDFKILRSNMKTAT</sequence>
<dbReference type="RefSeq" id="WP_171719904.1">
    <property type="nucleotide sequence ID" value="NZ_WHOB01000082.1"/>
</dbReference>
<organism evidence="1 2">
    <name type="scientific">Paenibacillus phytohabitans</name>
    <dbReference type="NCBI Taxonomy" id="2654978"/>
    <lineage>
        <taxon>Bacteria</taxon>
        <taxon>Bacillati</taxon>
        <taxon>Bacillota</taxon>
        <taxon>Bacilli</taxon>
        <taxon>Bacillales</taxon>
        <taxon>Paenibacillaceae</taxon>
        <taxon>Paenibacillus</taxon>
    </lineage>
</organism>
<reference evidence="1 2" key="1">
    <citation type="submission" date="2019-10" db="EMBL/GenBank/DDBJ databases">
        <title>Description of Paenibacillus terricola sp. nov.</title>
        <authorList>
            <person name="Carlier A."/>
            <person name="Qi S."/>
        </authorList>
    </citation>
    <scope>NUCLEOTIDE SEQUENCE [LARGE SCALE GENOMIC DNA]</scope>
    <source>
        <strain evidence="1 2">LMG 31459</strain>
    </source>
</reference>
<dbReference type="EMBL" id="WHOB01000082">
    <property type="protein sequence ID" value="NOU82582.1"/>
    <property type="molecule type" value="Genomic_DNA"/>
</dbReference>
<accession>A0ABX1YNR6</accession>
<dbReference type="Proteomes" id="UP000596857">
    <property type="component" value="Unassembled WGS sequence"/>
</dbReference>